<dbReference type="Proteomes" id="UP000282674">
    <property type="component" value="Unassembled WGS sequence"/>
</dbReference>
<keyword evidence="2" id="KW-1185">Reference proteome</keyword>
<evidence type="ECO:0000313" key="2">
    <source>
        <dbReference type="Proteomes" id="UP000282674"/>
    </source>
</evidence>
<proteinExistence type="predicted"/>
<organism evidence="1 2">
    <name type="scientific">Actinomadura harenae</name>
    <dbReference type="NCBI Taxonomy" id="2483351"/>
    <lineage>
        <taxon>Bacteria</taxon>
        <taxon>Bacillati</taxon>
        <taxon>Actinomycetota</taxon>
        <taxon>Actinomycetes</taxon>
        <taxon>Streptosporangiales</taxon>
        <taxon>Thermomonosporaceae</taxon>
        <taxon>Actinomadura</taxon>
    </lineage>
</organism>
<protein>
    <submittedName>
        <fullName evidence="1">Uncharacterized protein</fullName>
    </submittedName>
</protein>
<gene>
    <name evidence="1" type="ORF">EBO15_06740</name>
</gene>
<evidence type="ECO:0000313" key="1">
    <source>
        <dbReference type="EMBL" id="RMI46615.1"/>
    </source>
</evidence>
<dbReference type="EMBL" id="RFFG01000008">
    <property type="protein sequence ID" value="RMI46615.1"/>
    <property type="molecule type" value="Genomic_DNA"/>
</dbReference>
<sequence length="230" mass="23469">MGLAAAPAQARQATLTDTIPTFDYADCPPLPAGADVSGSFCSEAIASSGSVTIGNVTHAIDTPLKLTFGSPWFDDSGPTQVFGALRGERFQVATRHGEPVYAQPEYAGAFEFTPDANLNLSFKIRFTGGDLGSNCTVGTNANPISVHLITGTTAPPPPYQPISGVPWSVAAPGVHAGTVVDNTFPVPAASGCSDNGNAFLNQLGGLPAAAGASTVILPLHIGMISYSKLP</sequence>
<comment type="caution">
    <text evidence="1">The sequence shown here is derived from an EMBL/GenBank/DDBJ whole genome shotgun (WGS) entry which is preliminary data.</text>
</comment>
<reference evidence="1 2" key="1">
    <citation type="submission" date="2018-10" db="EMBL/GenBank/DDBJ databases">
        <title>Isolation from soil.</title>
        <authorList>
            <person name="Hu J."/>
        </authorList>
    </citation>
    <scope>NUCLEOTIDE SEQUENCE [LARGE SCALE GENOMIC DNA]</scope>
    <source>
        <strain evidence="1 2">NEAU-Ht49</strain>
    </source>
</reference>
<accession>A0A3M2MD96</accession>
<name>A0A3M2MD96_9ACTN</name>
<dbReference type="AlphaFoldDB" id="A0A3M2MD96"/>